<dbReference type="InterPro" id="IPR018988">
    <property type="entry name" value="DUF2000"/>
</dbReference>
<dbReference type="SUPFAM" id="SSF102462">
    <property type="entry name" value="Peptidyl-tRNA hydrolase II"/>
    <property type="match status" value="1"/>
</dbReference>
<gene>
    <name evidence="1" type="ORF">ACFOW3_19105</name>
</gene>
<name>A0ABV8DEM3_9BURK</name>
<organism evidence="1 2">
    <name type="scientific">Acidovorax facilis</name>
    <dbReference type="NCBI Taxonomy" id="12917"/>
    <lineage>
        <taxon>Bacteria</taxon>
        <taxon>Pseudomonadati</taxon>
        <taxon>Pseudomonadota</taxon>
        <taxon>Betaproteobacteria</taxon>
        <taxon>Burkholderiales</taxon>
        <taxon>Comamonadaceae</taxon>
        <taxon>Acidovorax</taxon>
    </lineage>
</organism>
<dbReference type="Gene3D" id="3.40.1490.10">
    <property type="entry name" value="Bit1"/>
    <property type="match status" value="1"/>
</dbReference>
<protein>
    <submittedName>
        <fullName evidence="1">DUF2000 family protein</fullName>
    </submittedName>
</protein>
<evidence type="ECO:0000313" key="1">
    <source>
        <dbReference type="EMBL" id="MFC3936733.1"/>
    </source>
</evidence>
<keyword evidence="2" id="KW-1185">Reference proteome</keyword>
<dbReference type="EMBL" id="JBHSAJ010000057">
    <property type="protein sequence ID" value="MFC3936733.1"/>
    <property type="molecule type" value="Genomic_DNA"/>
</dbReference>
<reference evidence="2" key="1">
    <citation type="journal article" date="2019" name="Int. J. Syst. Evol. Microbiol.">
        <title>The Global Catalogue of Microorganisms (GCM) 10K type strain sequencing project: providing services to taxonomists for standard genome sequencing and annotation.</title>
        <authorList>
            <consortium name="The Broad Institute Genomics Platform"/>
            <consortium name="The Broad Institute Genome Sequencing Center for Infectious Disease"/>
            <person name="Wu L."/>
            <person name="Ma J."/>
        </authorList>
    </citation>
    <scope>NUCLEOTIDE SEQUENCE [LARGE SCALE GENOMIC DNA]</scope>
    <source>
        <strain evidence="2">CCUG 2113</strain>
    </source>
</reference>
<comment type="caution">
    <text evidence="1">The sequence shown here is derived from an EMBL/GenBank/DDBJ whole genome shotgun (WGS) entry which is preliminary data.</text>
</comment>
<dbReference type="Pfam" id="PF09391">
    <property type="entry name" value="DUF2000"/>
    <property type="match status" value="1"/>
</dbReference>
<proteinExistence type="predicted"/>
<dbReference type="Proteomes" id="UP001595693">
    <property type="component" value="Unassembled WGS sequence"/>
</dbReference>
<sequence>MPDALSAPADPAKVAIVLAADLAPGPAANIAACIAAGLAASRPDWAGRALVDASGWRSVSSSHVPITILKAPVTAMNALLRRLTEGPAQDNGRISLFPAYAHAIHESSEYWHRHGLVSHAEEPMLGVGLVGAKRWVSSMTGSLPLWR</sequence>
<dbReference type="RefSeq" id="WP_055392911.1">
    <property type="nucleotide sequence ID" value="NZ_JBHSAJ010000057.1"/>
</dbReference>
<dbReference type="InterPro" id="IPR023476">
    <property type="entry name" value="Pep_tRNA_hydro_II_dom_sf"/>
</dbReference>
<accession>A0ABV8DEM3</accession>
<evidence type="ECO:0000313" key="2">
    <source>
        <dbReference type="Proteomes" id="UP001595693"/>
    </source>
</evidence>